<evidence type="ECO:0000313" key="9">
    <source>
        <dbReference type="Ensembl" id="ENSXCOP00000010578.1"/>
    </source>
</evidence>
<dbReference type="GO" id="GO:0008198">
    <property type="term" value="F:ferrous iron binding"/>
    <property type="evidence" value="ECO:0007669"/>
    <property type="project" value="TreeGrafter"/>
</dbReference>
<keyword evidence="2 7" id="KW-0409">Iron storage</keyword>
<dbReference type="Proteomes" id="UP000261380">
    <property type="component" value="Unplaced"/>
</dbReference>
<feature type="binding site" evidence="6">
    <location>
        <position position="60"/>
    </location>
    <ligand>
        <name>Fe cation</name>
        <dbReference type="ChEBI" id="CHEBI:24875"/>
        <label>1</label>
    </ligand>
</feature>
<evidence type="ECO:0000313" key="10">
    <source>
        <dbReference type="Proteomes" id="UP000261380"/>
    </source>
</evidence>
<comment type="similarity">
    <text evidence="1 7">Belongs to the ferritin family.</text>
</comment>
<dbReference type="PANTHER" id="PTHR11431:SF37">
    <property type="entry name" value="FERRITIN HEAVY CHAIN"/>
    <property type="match status" value="1"/>
</dbReference>
<accession>A0A3B5LEI5</accession>
<dbReference type="InterPro" id="IPR009040">
    <property type="entry name" value="Ferritin-like_diiron"/>
</dbReference>
<dbReference type="PANTHER" id="PTHR11431">
    <property type="entry name" value="FERRITIN"/>
    <property type="match status" value="1"/>
</dbReference>
<comment type="catalytic activity">
    <reaction evidence="5">
        <text>4 Fe(2+) + O2 + 4 H(+) = 4 Fe(3+) + 2 H2O</text>
        <dbReference type="Rhea" id="RHEA:11148"/>
        <dbReference type="ChEBI" id="CHEBI:15377"/>
        <dbReference type="ChEBI" id="CHEBI:15378"/>
        <dbReference type="ChEBI" id="CHEBI:15379"/>
        <dbReference type="ChEBI" id="CHEBI:29033"/>
        <dbReference type="ChEBI" id="CHEBI:29034"/>
        <dbReference type="EC" id="1.16.3.1"/>
    </reaction>
</comment>
<evidence type="ECO:0000256" key="7">
    <source>
        <dbReference type="RuleBase" id="RU361145"/>
    </source>
</evidence>
<feature type="binding site" evidence="6">
    <location>
        <position position="63"/>
    </location>
    <ligand>
        <name>Fe cation</name>
        <dbReference type="ChEBI" id="CHEBI:24875"/>
        <label>1</label>
    </ligand>
</feature>
<dbReference type="GO" id="GO:0008199">
    <property type="term" value="F:ferric iron binding"/>
    <property type="evidence" value="ECO:0007669"/>
    <property type="project" value="InterPro"/>
</dbReference>
<sequence length="137" mass="16054">MSMSSKMAIYRQDCEAAINRRVNLELYASYVYLWMGYFFDRDDQALHDFATFFRGQSHEEREHAEKLMQQTSCSFAVLSLEAAQDEQQVKQRCSACMRGILQKIERRGREHGVLLWLQRRQAVALKGFQALTSEIYS</sequence>
<keyword evidence="3 6" id="KW-0479">Metal-binding</keyword>
<reference evidence="9" key="2">
    <citation type="submission" date="2025-09" db="UniProtKB">
        <authorList>
            <consortium name="Ensembl"/>
        </authorList>
    </citation>
    <scope>IDENTIFICATION</scope>
</reference>
<evidence type="ECO:0000259" key="8">
    <source>
        <dbReference type="PROSITE" id="PS50905"/>
    </source>
</evidence>
<evidence type="ECO:0000256" key="5">
    <source>
        <dbReference type="ARBA" id="ARBA00047990"/>
    </source>
</evidence>
<evidence type="ECO:0000256" key="2">
    <source>
        <dbReference type="ARBA" id="ARBA00022434"/>
    </source>
</evidence>
<dbReference type="GO" id="GO:0005737">
    <property type="term" value="C:cytoplasm"/>
    <property type="evidence" value="ECO:0007669"/>
    <property type="project" value="TreeGrafter"/>
</dbReference>
<dbReference type="STRING" id="32473.ENSXCOP00000010578"/>
<feature type="binding site" evidence="6">
    <location>
        <position position="25"/>
    </location>
    <ligand>
        <name>Fe cation</name>
        <dbReference type="ChEBI" id="CHEBI:24875"/>
        <label>1</label>
    </ligand>
</feature>
<dbReference type="GO" id="GO:0004322">
    <property type="term" value="F:ferroxidase activity"/>
    <property type="evidence" value="ECO:0007669"/>
    <property type="project" value="UniProtKB-EC"/>
</dbReference>
<comment type="function">
    <text evidence="7">Stores iron in a soluble, non-toxic, readily available form. Important for iron homeostasis. Iron is taken up in the ferrous form and deposited as ferric hydroxides after oxidation.</text>
</comment>
<evidence type="ECO:0000256" key="6">
    <source>
        <dbReference type="PIRSR" id="PIRSR601519-1"/>
    </source>
</evidence>
<dbReference type="PROSITE" id="PS50905">
    <property type="entry name" value="FERRITIN_LIKE"/>
    <property type="match status" value="1"/>
</dbReference>
<dbReference type="InterPro" id="IPR001519">
    <property type="entry name" value="Ferritin"/>
</dbReference>
<dbReference type="Ensembl" id="ENSXCOT00000010702.1">
    <property type="protein sequence ID" value="ENSXCOP00000010578.1"/>
    <property type="gene ID" value="ENSXCOG00000008000.1"/>
</dbReference>
<keyword evidence="10" id="KW-1185">Reference proteome</keyword>
<name>A0A3B5LEI5_9TELE</name>
<dbReference type="Gene3D" id="1.20.1260.10">
    <property type="match status" value="1"/>
</dbReference>
<organism evidence="9 10">
    <name type="scientific">Xiphophorus couchianus</name>
    <name type="common">Monterrey platyfish</name>
    <dbReference type="NCBI Taxonomy" id="32473"/>
    <lineage>
        <taxon>Eukaryota</taxon>
        <taxon>Metazoa</taxon>
        <taxon>Chordata</taxon>
        <taxon>Craniata</taxon>
        <taxon>Vertebrata</taxon>
        <taxon>Euteleostomi</taxon>
        <taxon>Actinopterygii</taxon>
        <taxon>Neopterygii</taxon>
        <taxon>Teleostei</taxon>
        <taxon>Neoteleostei</taxon>
        <taxon>Acanthomorphata</taxon>
        <taxon>Ovalentaria</taxon>
        <taxon>Atherinomorphae</taxon>
        <taxon>Cyprinodontiformes</taxon>
        <taxon>Poeciliidae</taxon>
        <taxon>Poeciliinae</taxon>
        <taxon>Xiphophorus</taxon>
    </lineage>
</organism>
<dbReference type="GeneTree" id="ENSGT00950000182841"/>
<dbReference type="GO" id="GO:0006826">
    <property type="term" value="P:iron ion transport"/>
    <property type="evidence" value="ECO:0007669"/>
    <property type="project" value="InterPro"/>
</dbReference>
<feature type="domain" description="Ferritin-like diiron" evidence="8">
    <location>
        <begin position="8"/>
        <end position="137"/>
    </location>
</feature>
<dbReference type="Pfam" id="PF00210">
    <property type="entry name" value="Ferritin"/>
    <property type="match status" value="1"/>
</dbReference>
<proteinExistence type="inferred from homology"/>
<dbReference type="AlphaFoldDB" id="A0A3B5LEI5"/>
<dbReference type="InterPro" id="IPR009078">
    <property type="entry name" value="Ferritin-like_SF"/>
</dbReference>
<keyword evidence="4 6" id="KW-0408">Iron</keyword>
<reference evidence="9" key="1">
    <citation type="submission" date="2025-08" db="UniProtKB">
        <authorList>
            <consortium name="Ensembl"/>
        </authorList>
    </citation>
    <scope>IDENTIFICATION</scope>
</reference>
<dbReference type="GO" id="GO:0006879">
    <property type="term" value="P:intracellular iron ion homeostasis"/>
    <property type="evidence" value="ECO:0007669"/>
    <property type="project" value="UniProtKB-KW"/>
</dbReference>
<dbReference type="InterPro" id="IPR008331">
    <property type="entry name" value="Ferritin_DPS_dom"/>
</dbReference>
<evidence type="ECO:0000256" key="3">
    <source>
        <dbReference type="ARBA" id="ARBA00022723"/>
    </source>
</evidence>
<evidence type="ECO:0000256" key="4">
    <source>
        <dbReference type="ARBA" id="ARBA00023004"/>
    </source>
</evidence>
<evidence type="ECO:0000256" key="1">
    <source>
        <dbReference type="ARBA" id="ARBA00007513"/>
    </source>
</evidence>
<dbReference type="SUPFAM" id="SSF47240">
    <property type="entry name" value="Ferritin-like"/>
    <property type="match status" value="1"/>
</dbReference>
<protein>
    <recommendedName>
        <fullName evidence="7">Ferritin</fullName>
    </recommendedName>
</protein>
<dbReference type="InterPro" id="IPR012347">
    <property type="entry name" value="Ferritin-like"/>
</dbReference>